<dbReference type="Pfam" id="PF05954">
    <property type="entry name" value="Phage_GPD"/>
    <property type="match status" value="1"/>
</dbReference>
<dbReference type="PANTHER" id="PTHR33840">
    <property type="match status" value="1"/>
</dbReference>
<dbReference type="Gene3D" id="2.30.110.50">
    <property type="match status" value="1"/>
</dbReference>
<dbReference type="RefSeq" id="WP_214379867.1">
    <property type="nucleotide sequence ID" value="NZ_CP075566.1"/>
</dbReference>
<feature type="domain" description="T6SS Phospholipase effector Tle1-like catalytic" evidence="3">
    <location>
        <begin position="851"/>
        <end position="946"/>
    </location>
</feature>
<dbReference type="InterPro" id="IPR018712">
    <property type="entry name" value="Tle1-like_cat"/>
</dbReference>
<dbReference type="Gene3D" id="4.10.220.110">
    <property type="match status" value="1"/>
</dbReference>
<protein>
    <submittedName>
        <fullName evidence="5">Type VI secretion system tip protein VgrG</fullName>
    </submittedName>
</protein>
<comment type="similarity">
    <text evidence="1">Belongs to the VgrG protein family.</text>
</comment>
<dbReference type="InterPro" id="IPR017847">
    <property type="entry name" value="T6SS_RhsGE_Vgr_subset"/>
</dbReference>
<sequence length="1139" mass="126117">MFAPANAAQFTLTIPGVRNDFKVLAFEGTETISALYSISVDLVSEYPDFDLESLLNQPAFLQFGFNGEGIHGHIDGVSVGDAGKRLTRYRMNLVPVLHDLQFSHDQRIFQNKTAPQIIAQVLKGHGIQADAVTFHVRTSPERRHCTQYRESDFEFVQRLCAEDGIAWHHQHSREGHVLVFTDDQTAFPKLSETPYLQDAGMVAEHPVVSQFSMRYSTRPSKVTRRHYDPKRPSALLESRVIAEFSPELEDYRYPQFFESEKHGKQLARQALERHRADYQLAEGKSDQPCLRSGHFFSLTDHPRETYNDLWLLLSVTHSGKQPQVLEESAPKPGDGFTQGYRNSFSAIPWDVFYRPPLPAPRPALVCQTARVTGPVGEEIYCDEYGRVKVEFHWDRAEHNSEKSSCWLRVASSWAGDHFGAVIIPRIGMEVLVTYLEGNPDDPLITGCLINKVTPAPYPLPEHKTRTVLRSHSSPHNGGYNELSIEDRAGQELIYLRAQRDMEQKVGNDSRLDVGNERRETIKGDSISVLGAEEHRTVTADRKVHLKASDYLQVAGSSHNQIGEALVVEAGEHVHIKAGANLVLDAGASITLKAGGHHVVIDAGGVFSSSEVEVGGSPVVGLAAHALLPGTVAGLLAAVVPEPQEEDELEEEEEEVEEEGITLRIGVFFDGTGNNKANSETVAACYAPDAKLEEAAEEVQKYCAAYGYDGNGSSPDNSYGNDVSNIVRLYKLYEDRVDETLSPEVTKTSIAVYVEGIGTTSGGEDSRYSQATGRGETGVAARVEQSPALIMEQLRRLDEKNPGVKIDRIEFDIFGFSRGAAAARHFANEVLKGEQNALAKSLPTGSPMLSSNFNWRVKTDVTINFIGLFDTVASIANPWVLDFTGANSRNPFLNLRLPDDCANKVVHLVARDEIRENFALNSLGDTDLILPGVHSDLGGGYLPIAQEKLLLGKPLTSTVSESTDATRTEAYLCAEKEAFAWYGKGVIEFEGPRNKVKVAYWETPLPYSKGPAGTNVEQQKKVFATAAIERSVRGELSLVYLRIMRELAVRHDVPFKLIPDIPTLRLPDELEPIHKKLQAYALGETTVEGLTHQERALLRSRYIHISASWNAAKDLNSSDMSVLFINRPARDNKRVVHPNE</sequence>
<evidence type="ECO:0000259" key="2">
    <source>
        <dbReference type="Pfam" id="PF04717"/>
    </source>
</evidence>
<name>A0ABX8ETX8_9PSED</name>
<reference evidence="5 6" key="1">
    <citation type="submission" date="2021-05" db="EMBL/GenBank/DDBJ databases">
        <title>Complete genome of the cytokinin-producing biocontrol strain Pseudomonas fluorescens G20-18.</title>
        <authorList>
            <person name="Nielsen T.K."/>
            <person name="Mekureyaw M.F."/>
            <person name="Hansen L.H."/>
            <person name="Nicolaisen M.H."/>
            <person name="Roitsch T.G."/>
            <person name="Hennessy R.C."/>
        </authorList>
    </citation>
    <scope>NUCLEOTIDE SEQUENCE [LARGE SCALE GENOMIC DNA]</scope>
    <source>
        <strain evidence="5 6">G20-18</strain>
    </source>
</reference>
<dbReference type="Pfam" id="PF09994">
    <property type="entry name" value="T6SS_Tle1-like_cat"/>
    <property type="match status" value="2"/>
</dbReference>
<feature type="domain" description="T6SS Phospholipase effector Tle1-like catalytic" evidence="3">
    <location>
        <begin position="708"/>
        <end position="827"/>
    </location>
</feature>
<dbReference type="Pfam" id="PF04717">
    <property type="entry name" value="Phage_base_V"/>
    <property type="match status" value="1"/>
</dbReference>
<dbReference type="InterPro" id="IPR006531">
    <property type="entry name" value="Gp5/Vgr_OB"/>
</dbReference>
<dbReference type="SUPFAM" id="SSF69349">
    <property type="entry name" value="Phage fibre proteins"/>
    <property type="match status" value="1"/>
</dbReference>
<dbReference type="NCBIfam" id="TIGR03361">
    <property type="entry name" value="VI_Rhs_Vgr"/>
    <property type="match status" value="1"/>
</dbReference>
<dbReference type="PANTHER" id="PTHR33840:SF1">
    <property type="entry name" value="TLE1 PHOSPHOLIPASE DOMAIN-CONTAINING PROTEIN"/>
    <property type="match status" value="1"/>
</dbReference>
<feature type="domain" description="Gp5/Type VI secretion system Vgr protein OB-fold" evidence="2">
    <location>
        <begin position="382"/>
        <end position="448"/>
    </location>
</feature>
<dbReference type="Pfam" id="PF22178">
    <property type="entry name" value="Gp5_trimer_C"/>
    <property type="match status" value="1"/>
</dbReference>
<proteinExistence type="inferred from homology"/>
<gene>
    <name evidence="5" type="ORF">KJF94_26030</name>
</gene>
<dbReference type="SUPFAM" id="SSF69279">
    <property type="entry name" value="Phage tail proteins"/>
    <property type="match status" value="2"/>
</dbReference>
<evidence type="ECO:0000259" key="3">
    <source>
        <dbReference type="Pfam" id="PF09994"/>
    </source>
</evidence>
<evidence type="ECO:0000256" key="1">
    <source>
        <dbReference type="ARBA" id="ARBA00005558"/>
    </source>
</evidence>
<evidence type="ECO:0000313" key="5">
    <source>
        <dbReference type="EMBL" id="QVW23266.1"/>
    </source>
</evidence>
<organism evidence="5 6">
    <name type="scientific">Pseudomonas hormoni</name>
    <dbReference type="NCBI Taxonomy" id="3093767"/>
    <lineage>
        <taxon>Bacteria</taxon>
        <taxon>Pseudomonadati</taxon>
        <taxon>Pseudomonadota</taxon>
        <taxon>Gammaproteobacteria</taxon>
        <taxon>Pseudomonadales</taxon>
        <taxon>Pseudomonadaceae</taxon>
        <taxon>Pseudomonas</taxon>
    </lineage>
</organism>
<keyword evidence="6" id="KW-1185">Reference proteome</keyword>
<dbReference type="EMBL" id="CP075566">
    <property type="protein sequence ID" value="QVW23266.1"/>
    <property type="molecule type" value="Genomic_DNA"/>
</dbReference>
<evidence type="ECO:0000313" key="6">
    <source>
        <dbReference type="Proteomes" id="UP000681155"/>
    </source>
</evidence>
<evidence type="ECO:0000259" key="4">
    <source>
        <dbReference type="Pfam" id="PF22178"/>
    </source>
</evidence>
<feature type="domain" description="Gp5/Type VI secretion system Vgr C-terminal trimerisation" evidence="4">
    <location>
        <begin position="467"/>
        <end position="573"/>
    </location>
</feature>
<dbReference type="InterPro" id="IPR037026">
    <property type="entry name" value="Vgr_OB-fold_dom_sf"/>
</dbReference>
<dbReference type="InterPro" id="IPR006533">
    <property type="entry name" value="T6SS_Vgr_RhsGE"/>
</dbReference>
<dbReference type="Gene3D" id="3.55.50.10">
    <property type="entry name" value="Baseplate protein-like domains"/>
    <property type="match status" value="1"/>
</dbReference>
<accession>A0ABX8ETX8</accession>
<dbReference type="NCBIfam" id="TIGR01646">
    <property type="entry name" value="vgr_GE"/>
    <property type="match status" value="1"/>
</dbReference>
<dbReference type="SUPFAM" id="SSF69255">
    <property type="entry name" value="gp5 N-terminal domain-like"/>
    <property type="match status" value="1"/>
</dbReference>
<dbReference type="Gene3D" id="2.40.50.230">
    <property type="entry name" value="Gp5 N-terminal domain"/>
    <property type="match status" value="1"/>
</dbReference>
<dbReference type="Proteomes" id="UP000681155">
    <property type="component" value="Chromosome"/>
</dbReference>
<dbReference type="InterPro" id="IPR054030">
    <property type="entry name" value="Gp5_Vgr_C"/>
</dbReference>